<dbReference type="Pfam" id="PF01381">
    <property type="entry name" value="HTH_3"/>
    <property type="match status" value="1"/>
</dbReference>
<feature type="domain" description="HTH cro/C1-type" evidence="2">
    <location>
        <begin position="5"/>
        <end position="59"/>
    </location>
</feature>
<dbReference type="Gene3D" id="1.10.260.40">
    <property type="entry name" value="lambda repressor-like DNA-binding domains"/>
    <property type="match status" value="1"/>
</dbReference>
<comment type="caution">
    <text evidence="3">The sequence shown here is derived from an EMBL/GenBank/DDBJ whole genome shotgun (WGS) entry which is preliminary data.</text>
</comment>
<protein>
    <submittedName>
        <fullName evidence="3">DNA-binding helix-turn-helix protein</fullName>
    </submittedName>
</protein>
<dbReference type="GO" id="GO:0003677">
    <property type="term" value="F:DNA binding"/>
    <property type="evidence" value="ECO:0007669"/>
    <property type="project" value="UniProtKB-KW"/>
</dbReference>
<evidence type="ECO:0000313" key="4">
    <source>
        <dbReference type="Proteomes" id="UP000070383"/>
    </source>
</evidence>
<dbReference type="PANTHER" id="PTHR46558:SF4">
    <property type="entry name" value="DNA-BIDING PHAGE PROTEIN"/>
    <property type="match status" value="1"/>
</dbReference>
<dbReference type="EMBL" id="LRPM01000014">
    <property type="protein sequence ID" value="KWZ78835.1"/>
    <property type="molecule type" value="Genomic_DNA"/>
</dbReference>
<dbReference type="SMART" id="SM00530">
    <property type="entry name" value="HTH_XRE"/>
    <property type="match status" value="1"/>
</dbReference>
<dbReference type="STRING" id="33036.HMPREF3200_00530"/>
<dbReference type="InterPro" id="IPR010982">
    <property type="entry name" value="Lambda_DNA-bd_dom_sf"/>
</dbReference>
<gene>
    <name evidence="3" type="ORF">HMPREF3200_00530</name>
</gene>
<dbReference type="OrthoDB" id="9808239at2"/>
<dbReference type="RefSeq" id="WP_060929091.1">
    <property type="nucleotide sequence ID" value="NZ_CAMUDP010000019.1"/>
</dbReference>
<dbReference type="CDD" id="cd00093">
    <property type="entry name" value="HTH_XRE"/>
    <property type="match status" value="1"/>
</dbReference>
<dbReference type="Proteomes" id="UP000070383">
    <property type="component" value="Unassembled WGS sequence"/>
</dbReference>
<reference evidence="4" key="1">
    <citation type="submission" date="2016-01" db="EMBL/GenBank/DDBJ databases">
        <authorList>
            <person name="Mitreva M."/>
            <person name="Pepin K.H."/>
            <person name="Mihindukulasuriya K.A."/>
            <person name="Fulton R."/>
            <person name="Fronick C."/>
            <person name="O'Laughlin M."/>
            <person name="Miner T."/>
            <person name="Herter B."/>
            <person name="Rosa B.A."/>
            <person name="Cordes M."/>
            <person name="Tomlinson C."/>
            <person name="Wollam A."/>
            <person name="Palsikar V.B."/>
            <person name="Mardis E.R."/>
            <person name="Wilson R.K."/>
        </authorList>
    </citation>
    <scope>NUCLEOTIDE SEQUENCE [LARGE SCALE GENOMIC DNA]</scope>
    <source>
        <strain evidence="4">MJR8151</strain>
    </source>
</reference>
<dbReference type="AlphaFoldDB" id="A0A133KH38"/>
<keyword evidence="4" id="KW-1185">Reference proteome</keyword>
<dbReference type="PANTHER" id="PTHR46558">
    <property type="entry name" value="TRACRIPTIONAL REGULATORY PROTEIN-RELATED-RELATED"/>
    <property type="match status" value="1"/>
</dbReference>
<proteinExistence type="predicted"/>
<evidence type="ECO:0000313" key="3">
    <source>
        <dbReference type="EMBL" id="KWZ78835.1"/>
    </source>
</evidence>
<evidence type="ECO:0000259" key="2">
    <source>
        <dbReference type="PROSITE" id="PS50943"/>
    </source>
</evidence>
<keyword evidence="1 3" id="KW-0238">DNA-binding</keyword>
<organism evidence="3 4">
    <name type="scientific">Anaerococcus tetradius</name>
    <dbReference type="NCBI Taxonomy" id="33036"/>
    <lineage>
        <taxon>Bacteria</taxon>
        <taxon>Bacillati</taxon>
        <taxon>Bacillota</taxon>
        <taxon>Tissierellia</taxon>
        <taxon>Tissierellales</taxon>
        <taxon>Peptoniphilaceae</taxon>
        <taxon>Anaerococcus</taxon>
    </lineage>
</organism>
<sequence>MKTRIAELRKKRKLSQAELADIVGVTRQTITSIETEKYIASLPLAYKIARYFGLKIEDVFVLDEEVEG</sequence>
<dbReference type="PROSITE" id="PS50943">
    <property type="entry name" value="HTH_CROC1"/>
    <property type="match status" value="1"/>
</dbReference>
<accession>A0A133KH38</accession>
<name>A0A133KH38_9FIRM</name>
<evidence type="ECO:0000256" key="1">
    <source>
        <dbReference type="ARBA" id="ARBA00023125"/>
    </source>
</evidence>
<dbReference type="SUPFAM" id="SSF47413">
    <property type="entry name" value="lambda repressor-like DNA-binding domains"/>
    <property type="match status" value="1"/>
</dbReference>
<dbReference type="InterPro" id="IPR001387">
    <property type="entry name" value="Cro/C1-type_HTH"/>
</dbReference>
<dbReference type="PATRIC" id="fig|33036.3.peg.528"/>